<sequence length="239" mass="26414">MVAYYELLPLSPAPTHGRQGVSRVQLVHGIQTPASGLHPLAKALSSRFQHAHFVLADLGGHGLTDTPMVAHDPTLFHALLKTLLLQLRWDIAHLIGYSSGGSTVTTFTAAFPGRVASIVLLTPAGLMRTAQFDELERSYLRGGESVEEEARAWKLEILEGGALIVPSDWEERVQRGEVVAKAVKTGNERSMKGMLPVSWPFLELEESWIDILSLLKLQRRVFQACVYSQNWTMCAVCRT</sequence>
<dbReference type="EMBL" id="MU007014">
    <property type="protein sequence ID" value="KAF2435145.1"/>
    <property type="molecule type" value="Genomic_DNA"/>
</dbReference>
<keyword evidence="3" id="KW-1185">Reference proteome</keyword>
<organism evidence="2 3">
    <name type="scientific">Tothia fuscella</name>
    <dbReference type="NCBI Taxonomy" id="1048955"/>
    <lineage>
        <taxon>Eukaryota</taxon>
        <taxon>Fungi</taxon>
        <taxon>Dikarya</taxon>
        <taxon>Ascomycota</taxon>
        <taxon>Pezizomycotina</taxon>
        <taxon>Dothideomycetes</taxon>
        <taxon>Pleosporomycetidae</taxon>
        <taxon>Venturiales</taxon>
        <taxon>Cylindrosympodiaceae</taxon>
        <taxon>Tothia</taxon>
    </lineage>
</organism>
<dbReference type="OrthoDB" id="408373at2759"/>
<dbReference type="InterPro" id="IPR050228">
    <property type="entry name" value="Carboxylesterase_BioH"/>
</dbReference>
<comment type="caution">
    <text evidence="2">The sequence shown here is derived from an EMBL/GenBank/DDBJ whole genome shotgun (WGS) entry which is preliminary data.</text>
</comment>
<evidence type="ECO:0000313" key="3">
    <source>
        <dbReference type="Proteomes" id="UP000800235"/>
    </source>
</evidence>
<dbReference type="InterPro" id="IPR029058">
    <property type="entry name" value="AB_hydrolase_fold"/>
</dbReference>
<dbReference type="PANTHER" id="PTHR43194:SF2">
    <property type="entry name" value="PEROXISOMAL MEMBRANE PROTEIN LPX1"/>
    <property type="match status" value="1"/>
</dbReference>
<evidence type="ECO:0000259" key="1">
    <source>
        <dbReference type="Pfam" id="PF00561"/>
    </source>
</evidence>
<dbReference type="Pfam" id="PF00561">
    <property type="entry name" value="Abhydrolase_1"/>
    <property type="match status" value="1"/>
</dbReference>
<gene>
    <name evidence="2" type="ORF">EJ08DRAFT_646036</name>
</gene>
<evidence type="ECO:0000313" key="2">
    <source>
        <dbReference type="EMBL" id="KAF2435145.1"/>
    </source>
</evidence>
<dbReference type="SUPFAM" id="SSF53474">
    <property type="entry name" value="alpha/beta-Hydrolases"/>
    <property type="match status" value="1"/>
</dbReference>
<dbReference type="PRINTS" id="PR00111">
    <property type="entry name" value="ABHYDROLASE"/>
</dbReference>
<dbReference type="Proteomes" id="UP000800235">
    <property type="component" value="Unassembled WGS sequence"/>
</dbReference>
<dbReference type="InterPro" id="IPR000073">
    <property type="entry name" value="AB_hydrolase_1"/>
</dbReference>
<dbReference type="AlphaFoldDB" id="A0A9P4NZ52"/>
<feature type="domain" description="AB hydrolase-1" evidence="1">
    <location>
        <begin position="26"/>
        <end position="142"/>
    </location>
</feature>
<dbReference type="PANTHER" id="PTHR43194">
    <property type="entry name" value="HYDROLASE ALPHA/BETA FOLD FAMILY"/>
    <property type="match status" value="1"/>
</dbReference>
<protein>
    <recommendedName>
        <fullName evidence="1">AB hydrolase-1 domain-containing protein</fullName>
    </recommendedName>
</protein>
<accession>A0A9P4NZ52</accession>
<proteinExistence type="predicted"/>
<name>A0A9P4NZ52_9PEZI</name>
<reference evidence="2" key="1">
    <citation type="journal article" date="2020" name="Stud. Mycol.">
        <title>101 Dothideomycetes genomes: a test case for predicting lifestyles and emergence of pathogens.</title>
        <authorList>
            <person name="Haridas S."/>
            <person name="Albert R."/>
            <person name="Binder M."/>
            <person name="Bloem J."/>
            <person name="Labutti K."/>
            <person name="Salamov A."/>
            <person name="Andreopoulos B."/>
            <person name="Baker S."/>
            <person name="Barry K."/>
            <person name="Bills G."/>
            <person name="Bluhm B."/>
            <person name="Cannon C."/>
            <person name="Castanera R."/>
            <person name="Culley D."/>
            <person name="Daum C."/>
            <person name="Ezra D."/>
            <person name="Gonzalez J."/>
            <person name="Henrissat B."/>
            <person name="Kuo A."/>
            <person name="Liang C."/>
            <person name="Lipzen A."/>
            <person name="Lutzoni F."/>
            <person name="Magnuson J."/>
            <person name="Mondo S."/>
            <person name="Nolan M."/>
            <person name="Ohm R."/>
            <person name="Pangilinan J."/>
            <person name="Park H.-J."/>
            <person name="Ramirez L."/>
            <person name="Alfaro M."/>
            <person name="Sun H."/>
            <person name="Tritt A."/>
            <person name="Yoshinaga Y."/>
            <person name="Zwiers L.-H."/>
            <person name="Turgeon B."/>
            <person name="Goodwin S."/>
            <person name="Spatafora J."/>
            <person name="Crous P."/>
            <person name="Grigoriev I."/>
        </authorList>
    </citation>
    <scope>NUCLEOTIDE SEQUENCE</scope>
    <source>
        <strain evidence="2">CBS 130266</strain>
    </source>
</reference>
<dbReference type="Gene3D" id="3.40.50.1820">
    <property type="entry name" value="alpha/beta hydrolase"/>
    <property type="match status" value="1"/>
</dbReference>